<dbReference type="InterPro" id="IPR011990">
    <property type="entry name" value="TPR-like_helical_dom_sf"/>
</dbReference>
<evidence type="ECO:0000313" key="1">
    <source>
        <dbReference type="EMBL" id="KZA97936.1"/>
    </source>
</evidence>
<sequence>MARFEMHNAETATMGGDNNSADIFCEMGLMYATGRGCEVDLVAAHKWLNIAAIKGNDRAAELRADVAAAMDKMQLAAALRAAREWMTVH</sequence>
<dbReference type="Gene3D" id="1.25.40.10">
    <property type="entry name" value="Tetratricopeptide repeat domain"/>
    <property type="match status" value="1"/>
</dbReference>
<accession>A0A154IBK0</accession>
<dbReference type="AlphaFoldDB" id="A0A154IBK0"/>
<reference evidence="1" key="1">
    <citation type="submission" date="2016-03" db="EMBL/GenBank/DDBJ databases">
        <title>Microsymbionts genomes from the relict species Vavilovia formosa.</title>
        <authorList>
            <person name="Chirak E."/>
            <person name="Kimeklis A."/>
            <person name="Kopat V."/>
            <person name="Andronov E."/>
        </authorList>
    </citation>
    <scope>NUCLEOTIDE SEQUENCE [LARGE SCALE GENOMIC DNA]</scope>
    <source>
        <strain evidence="1">Vaf12</strain>
    </source>
</reference>
<dbReference type="SUPFAM" id="SSF81901">
    <property type="entry name" value="HCP-like"/>
    <property type="match status" value="1"/>
</dbReference>
<protein>
    <recommendedName>
        <fullName evidence="2">Sel1 repeat family protein</fullName>
    </recommendedName>
</protein>
<evidence type="ECO:0008006" key="2">
    <source>
        <dbReference type="Google" id="ProtNLM"/>
    </source>
</evidence>
<dbReference type="EMBL" id="LVYU01000128">
    <property type="protein sequence ID" value="KZA97936.1"/>
    <property type="molecule type" value="Genomic_DNA"/>
</dbReference>
<name>A0A154IBK0_RHILE</name>
<dbReference type="RefSeq" id="WP_062944155.1">
    <property type="nucleotide sequence ID" value="NZ_CP171844.1"/>
</dbReference>
<proteinExistence type="predicted"/>
<gene>
    <name evidence="1" type="ORF">A4A59_29270</name>
</gene>
<comment type="caution">
    <text evidence="1">The sequence shown here is derived from an EMBL/GenBank/DDBJ whole genome shotgun (WGS) entry which is preliminary data.</text>
</comment>
<organism evidence="1">
    <name type="scientific">Rhizobium leguminosarum</name>
    <dbReference type="NCBI Taxonomy" id="384"/>
    <lineage>
        <taxon>Bacteria</taxon>
        <taxon>Pseudomonadati</taxon>
        <taxon>Pseudomonadota</taxon>
        <taxon>Alphaproteobacteria</taxon>
        <taxon>Hyphomicrobiales</taxon>
        <taxon>Rhizobiaceae</taxon>
        <taxon>Rhizobium/Agrobacterium group</taxon>
        <taxon>Rhizobium</taxon>
    </lineage>
</organism>